<comment type="caution">
    <text evidence="2">The sequence shown here is derived from an EMBL/GenBank/DDBJ whole genome shotgun (WGS) entry which is preliminary data.</text>
</comment>
<evidence type="ECO:0000256" key="1">
    <source>
        <dbReference type="SAM" id="MobiDB-lite"/>
    </source>
</evidence>
<organism evidence="2 3">
    <name type="scientific">Trichonephila clavata</name>
    <name type="common">Joro spider</name>
    <name type="synonym">Nephila clavata</name>
    <dbReference type="NCBI Taxonomy" id="2740835"/>
    <lineage>
        <taxon>Eukaryota</taxon>
        <taxon>Metazoa</taxon>
        <taxon>Ecdysozoa</taxon>
        <taxon>Arthropoda</taxon>
        <taxon>Chelicerata</taxon>
        <taxon>Arachnida</taxon>
        <taxon>Araneae</taxon>
        <taxon>Araneomorphae</taxon>
        <taxon>Entelegynae</taxon>
        <taxon>Araneoidea</taxon>
        <taxon>Nephilidae</taxon>
        <taxon>Trichonephila</taxon>
    </lineage>
</organism>
<gene>
    <name evidence="2" type="ORF">TNCT_313841</name>
</gene>
<dbReference type="EMBL" id="BMAO01006586">
    <property type="protein sequence ID" value="GFR09857.1"/>
    <property type="molecule type" value="Genomic_DNA"/>
</dbReference>
<keyword evidence="3" id="KW-1185">Reference proteome</keyword>
<accession>A0A8X6GRV7</accession>
<name>A0A8X6GRV7_TRICU</name>
<evidence type="ECO:0000313" key="3">
    <source>
        <dbReference type="Proteomes" id="UP000887116"/>
    </source>
</evidence>
<feature type="compositionally biased region" description="Polar residues" evidence="1">
    <location>
        <begin position="18"/>
        <end position="27"/>
    </location>
</feature>
<reference evidence="2" key="1">
    <citation type="submission" date="2020-07" db="EMBL/GenBank/DDBJ databases">
        <title>Multicomponent nature underlies the extraordinary mechanical properties of spider dragline silk.</title>
        <authorList>
            <person name="Kono N."/>
            <person name="Nakamura H."/>
            <person name="Mori M."/>
            <person name="Yoshida Y."/>
            <person name="Ohtoshi R."/>
            <person name="Malay A.D."/>
            <person name="Moran D.A.P."/>
            <person name="Tomita M."/>
            <person name="Numata K."/>
            <person name="Arakawa K."/>
        </authorList>
    </citation>
    <scope>NUCLEOTIDE SEQUENCE</scope>
</reference>
<sequence>MTSCTIENWSERTDDSVPMTSTPNLGAKSPSQALLGDDFIAENSDLFRETIKARNVYAAWARKLTQAKPQDPALQSYHIELSKSGEIVSNLLLRLQVPLFKIPATEKILDRIVLRVRNKPTELPSKNQEEKTEEAATAAVPPPLSSSPMAKNQKRRKTDADGFSPPLSISLCGNPAQGPLLPLRLPLRLRSKE</sequence>
<feature type="region of interest" description="Disordered" evidence="1">
    <location>
        <begin position="123"/>
        <end position="193"/>
    </location>
</feature>
<protein>
    <submittedName>
        <fullName evidence="2">Uncharacterized protein</fullName>
    </submittedName>
</protein>
<proteinExistence type="predicted"/>
<evidence type="ECO:0000313" key="2">
    <source>
        <dbReference type="EMBL" id="GFR09857.1"/>
    </source>
</evidence>
<dbReference type="Proteomes" id="UP000887116">
    <property type="component" value="Unassembled WGS sequence"/>
</dbReference>
<dbReference type="AlphaFoldDB" id="A0A8X6GRV7"/>
<feature type="region of interest" description="Disordered" evidence="1">
    <location>
        <begin position="1"/>
        <end position="27"/>
    </location>
</feature>